<sequence>MITTHQKMEETADCNLDLQLHPSSSSSSSLDATSTSSIRQHQLDDHLNHQHQLHLEKMPGGELPLTIFYAGEIYVVNVDQQRARSIMGMAAKGTGREDWKLSTPYSSNPMTNLSMKRSLQRFLERRKHRIRSMNPYRD</sequence>
<dbReference type="EMBL" id="CM042886">
    <property type="protein sequence ID" value="KAI4343083.1"/>
    <property type="molecule type" value="Genomic_DNA"/>
</dbReference>
<proteinExistence type="predicted"/>
<comment type="caution">
    <text evidence="1">The sequence shown here is derived from an EMBL/GenBank/DDBJ whole genome shotgun (WGS) entry which is preliminary data.</text>
</comment>
<reference evidence="2" key="1">
    <citation type="journal article" date="2023" name="Front. Plant Sci.">
        <title>Chromosomal-level genome assembly of Melastoma candidum provides insights into trichome evolution.</title>
        <authorList>
            <person name="Zhong Y."/>
            <person name="Wu W."/>
            <person name="Sun C."/>
            <person name="Zou P."/>
            <person name="Liu Y."/>
            <person name="Dai S."/>
            <person name="Zhou R."/>
        </authorList>
    </citation>
    <scope>NUCLEOTIDE SEQUENCE [LARGE SCALE GENOMIC DNA]</scope>
</reference>
<name>A0ACB9P3M8_9MYRT</name>
<evidence type="ECO:0000313" key="2">
    <source>
        <dbReference type="Proteomes" id="UP001057402"/>
    </source>
</evidence>
<dbReference type="Proteomes" id="UP001057402">
    <property type="component" value="Chromosome 7"/>
</dbReference>
<keyword evidence="2" id="KW-1185">Reference proteome</keyword>
<gene>
    <name evidence="1" type="ORF">MLD38_027626</name>
</gene>
<evidence type="ECO:0000313" key="1">
    <source>
        <dbReference type="EMBL" id="KAI4343083.1"/>
    </source>
</evidence>
<accession>A0ACB9P3M8</accession>
<protein>
    <submittedName>
        <fullName evidence="1">Uncharacterized protein</fullName>
    </submittedName>
</protein>
<organism evidence="1 2">
    <name type="scientific">Melastoma candidum</name>
    <dbReference type="NCBI Taxonomy" id="119954"/>
    <lineage>
        <taxon>Eukaryota</taxon>
        <taxon>Viridiplantae</taxon>
        <taxon>Streptophyta</taxon>
        <taxon>Embryophyta</taxon>
        <taxon>Tracheophyta</taxon>
        <taxon>Spermatophyta</taxon>
        <taxon>Magnoliopsida</taxon>
        <taxon>eudicotyledons</taxon>
        <taxon>Gunneridae</taxon>
        <taxon>Pentapetalae</taxon>
        <taxon>rosids</taxon>
        <taxon>malvids</taxon>
        <taxon>Myrtales</taxon>
        <taxon>Melastomataceae</taxon>
        <taxon>Melastomatoideae</taxon>
        <taxon>Melastomateae</taxon>
        <taxon>Melastoma</taxon>
    </lineage>
</organism>